<sequence length="351" mass="38870">MKKKLLLLLSAILIFGLTGCGSSSNEKSSTSEDKELVVVDWGGAYSKARQVNYDAFEKKYGVKITVVNPTDYGKLKAMVQSKNVEWDVVNVDSDFAPRGGKQGLLEKLDYSVIKTDNIDKGLVNEYGVGSDTFDVAIAYNTSSYSKDNHPTTWAEFWDTQKFSGARAMWKYPVGTLEAALLADGVEADKLYPLDVDRAFKSLDKIKSNVKIWWTAGAQAPQSLASGDVTLAAAWNGRVSTAKKEGSPVDVEYNQAIVLGDSWVVPKGAPHKELAMKFIAFECEAEQQAEFSKNIDYAPTNSKALDLLSTEVKERIGRGDDETSNKLIHGDEEWWAENYDAVDTKFQQWLIK</sequence>
<dbReference type="InterPro" id="IPR006059">
    <property type="entry name" value="SBP"/>
</dbReference>
<dbReference type="Proteomes" id="UP000184604">
    <property type="component" value="Chromosome"/>
</dbReference>
<proteinExistence type="predicted"/>
<dbReference type="EMBL" id="CP018335">
    <property type="protein sequence ID" value="APM40052.1"/>
    <property type="molecule type" value="Genomic_DNA"/>
</dbReference>
<dbReference type="PANTHER" id="PTHR30222">
    <property type="entry name" value="SPERMIDINE/PUTRESCINE-BINDING PERIPLASMIC PROTEIN"/>
    <property type="match status" value="1"/>
</dbReference>
<evidence type="ECO:0000256" key="1">
    <source>
        <dbReference type="ARBA" id="ARBA00022729"/>
    </source>
</evidence>
<evidence type="ECO:0000313" key="3">
    <source>
        <dbReference type="EMBL" id="APM40052.1"/>
    </source>
</evidence>
<dbReference type="OrthoDB" id="9769319at2"/>
<dbReference type="Pfam" id="PF13416">
    <property type="entry name" value="SBP_bac_8"/>
    <property type="match status" value="1"/>
</dbReference>
<name>A0A1L5FAM9_CLOKL</name>
<dbReference type="AlphaFoldDB" id="A0A1L5FAM9"/>
<feature type="signal peptide" evidence="2">
    <location>
        <begin position="1"/>
        <end position="20"/>
    </location>
</feature>
<protein>
    <submittedName>
        <fullName evidence="3">Polyamine ABC transporter substrate-binding protein</fullName>
    </submittedName>
</protein>
<accession>A0A1L5FAM9</accession>
<gene>
    <name evidence="3" type="ORF">BS101_15545</name>
</gene>
<reference evidence="3 4" key="1">
    <citation type="submission" date="2016-12" db="EMBL/GenBank/DDBJ databases">
        <title>Complete genome sequence of Clostridium kluyveri JZZ isolated from the pit mud of a Chinese flavor liquor-making factory.</title>
        <authorList>
            <person name="Wang Y."/>
        </authorList>
    </citation>
    <scope>NUCLEOTIDE SEQUENCE [LARGE SCALE GENOMIC DNA]</scope>
    <source>
        <strain evidence="3 4">JZZ</strain>
    </source>
</reference>
<organism evidence="3 4">
    <name type="scientific">Clostridium kluyveri</name>
    <dbReference type="NCBI Taxonomy" id="1534"/>
    <lineage>
        <taxon>Bacteria</taxon>
        <taxon>Bacillati</taxon>
        <taxon>Bacillota</taxon>
        <taxon>Clostridia</taxon>
        <taxon>Eubacteriales</taxon>
        <taxon>Clostridiaceae</taxon>
        <taxon>Clostridium</taxon>
    </lineage>
</organism>
<dbReference type="RefSeq" id="WP_073539662.1">
    <property type="nucleotide sequence ID" value="NZ_CP018335.1"/>
</dbReference>
<dbReference type="CDD" id="cd13589">
    <property type="entry name" value="PBP2_polyamine_RpCGA009"/>
    <property type="match status" value="1"/>
</dbReference>
<keyword evidence="1 2" id="KW-0732">Signal</keyword>
<evidence type="ECO:0000313" key="4">
    <source>
        <dbReference type="Proteomes" id="UP000184604"/>
    </source>
</evidence>
<dbReference type="PANTHER" id="PTHR30222:SF2">
    <property type="entry name" value="ABC TRANSPORTER SUBSTRATE-BINDING PROTEIN"/>
    <property type="match status" value="1"/>
</dbReference>
<evidence type="ECO:0000256" key="2">
    <source>
        <dbReference type="SAM" id="SignalP"/>
    </source>
</evidence>
<dbReference type="Gene3D" id="3.40.190.10">
    <property type="entry name" value="Periplasmic binding protein-like II"/>
    <property type="match status" value="2"/>
</dbReference>
<dbReference type="SUPFAM" id="SSF53850">
    <property type="entry name" value="Periplasmic binding protein-like II"/>
    <property type="match status" value="1"/>
</dbReference>
<feature type="chain" id="PRO_5039164402" evidence="2">
    <location>
        <begin position="21"/>
        <end position="351"/>
    </location>
</feature>
<dbReference type="PROSITE" id="PS51257">
    <property type="entry name" value="PROKAR_LIPOPROTEIN"/>
    <property type="match status" value="1"/>
</dbReference>